<reference evidence="10" key="1">
    <citation type="submission" date="2020-05" db="EMBL/GenBank/DDBJ databases">
        <title>Phylogenomic resolution of chytrid fungi.</title>
        <authorList>
            <person name="Stajich J.E."/>
            <person name="Amses K."/>
            <person name="Simmons R."/>
            <person name="Seto K."/>
            <person name="Myers J."/>
            <person name="Bonds A."/>
            <person name="Quandt C.A."/>
            <person name="Barry K."/>
            <person name="Liu P."/>
            <person name="Grigoriev I."/>
            <person name="Longcore J.E."/>
            <person name="James T.Y."/>
        </authorList>
    </citation>
    <scope>NUCLEOTIDE SEQUENCE</scope>
    <source>
        <strain evidence="10">JEL0318</strain>
    </source>
</reference>
<keyword evidence="6" id="KW-0251">Elongation factor</keyword>
<dbReference type="InterPro" id="IPR003593">
    <property type="entry name" value="AAA+_ATPase"/>
</dbReference>
<gene>
    <name evidence="10" type="ORF">HK097_010540</name>
</gene>
<dbReference type="GO" id="GO:0005737">
    <property type="term" value="C:cytoplasm"/>
    <property type="evidence" value="ECO:0007669"/>
    <property type="project" value="UniProtKB-SubCell"/>
</dbReference>
<dbReference type="SUPFAM" id="SSF52540">
    <property type="entry name" value="P-loop containing nucleoside triphosphate hydrolases"/>
    <property type="match status" value="1"/>
</dbReference>
<dbReference type="GO" id="GO:0016887">
    <property type="term" value="F:ATP hydrolysis activity"/>
    <property type="evidence" value="ECO:0007669"/>
    <property type="project" value="InterPro"/>
</dbReference>
<dbReference type="Gene3D" id="2.40.50.990">
    <property type="match status" value="1"/>
</dbReference>
<dbReference type="InterPro" id="IPR027417">
    <property type="entry name" value="P-loop_NTPase"/>
</dbReference>
<dbReference type="InterPro" id="IPR003439">
    <property type="entry name" value="ABC_transporter-like_ATP-bd"/>
</dbReference>
<keyword evidence="5" id="KW-0547">Nucleotide-binding</keyword>
<sequence length="345" mass="38074">MKALHGAHRATRPRKAIADEDEGEEVCSCSVSIAYGGRTLLNKTKLRLHRGQRYGLCGPNGTGKTTLMRTIANGQVEGFSPADVLKTIFVEHNVQADQTELSVLEFILTDETLAARKHETVKMLESVGFDDERLKQHVTSLSGGWKMKVELARAIGSSTTLTTWWKAHGQHLDKTPNEYIRWRYRGGDDRESPLRASPEFTEEEEAAKEGMYQCPVTAIKVEKHLIDVGLPAEFATHSRIRGLSAEQKMKVVLGAALWNNPQMLVLDEPTNYLDRDLLGALADAIQGYGGGVVIISHDRAFTGVICHEQWDVEAGRLTITGSKQSAIQRWGMGMSDPPAKSTPPT</sequence>
<dbReference type="PANTHER" id="PTHR19211">
    <property type="entry name" value="ATP-BINDING TRANSPORT PROTEIN-RELATED"/>
    <property type="match status" value="1"/>
</dbReference>
<evidence type="ECO:0000256" key="4">
    <source>
        <dbReference type="ARBA" id="ARBA00022737"/>
    </source>
</evidence>
<proteinExistence type="predicted"/>
<comment type="caution">
    <text evidence="10">The sequence shown here is derived from an EMBL/GenBank/DDBJ whole genome shotgun (WGS) entry which is preliminary data.</text>
</comment>
<dbReference type="InterPro" id="IPR047038">
    <property type="entry name" value="eEF3_chromodomain-like_sf"/>
</dbReference>
<dbReference type="PROSITE" id="PS00211">
    <property type="entry name" value="ABC_TRANSPORTER_1"/>
    <property type="match status" value="1"/>
</dbReference>
<evidence type="ECO:0000256" key="2">
    <source>
        <dbReference type="ARBA" id="ARBA00004815"/>
    </source>
</evidence>
<evidence type="ECO:0000256" key="8">
    <source>
        <dbReference type="ARBA" id="ARBA00022917"/>
    </source>
</evidence>
<dbReference type="InterPro" id="IPR017871">
    <property type="entry name" value="ABC_transporter-like_CS"/>
</dbReference>
<comment type="subcellular location">
    <subcellularLocation>
        <location evidence="1">Cytoplasm</location>
    </subcellularLocation>
</comment>
<name>A0AAD5SAQ0_9FUNG</name>
<feature type="domain" description="ABC transporter" evidence="9">
    <location>
        <begin position="26"/>
        <end position="339"/>
    </location>
</feature>
<dbReference type="EMBL" id="JADGJD010000792">
    <property type="protein sequence ID" value="KAJ3048434.1"/>
    <property type="molecule type" value="Genomic_DNA"/>
</dbReference>
<evidence type="ECO:0000313" key="10">
    <source>
        <dbReference type="EMBL" id="KAJ3048434.1"/>
    </source>
</evidence>
<dbReference type="PROSITE" id="PS50893">
    <property type="entry name" value="ABC_TRANSPORTER_2"/>
    <property type="match status" value="1"/>
</dbReference>
<evidence type="ECO:0000256" key="6">
    <source>
        <dbReference type="ARBA" id="ARBA00022768"/>
    </source>
</evidence>
<evidence type="ECO:0000256" key="3">
    <source>
        <dbReference type="ARBA" id="ARBA00022490"/>
    </source>
</evidence>
<dbReference type="PANTHER" id="PTHR19211:SF5">
    <property type="entry name" value="ELONGATION FACTOR 3A-RELATED"/>
    <property type="match status" value="1"/>
</dbReference>
<protein>
    <recommendedName>
        <fullName evidence="9">ABC transporter domain-containing protein</fullName>
    </recommendedName>
</protein>
<comment type="pathway">
    <text evidence="2">Protein biosynthesis; polypeptide chain elongation.</text>
</comment>
<dbReference type="GO" id="GO:0005524">
    <property type="term" value="F:ATP binding"/>
    <property type="evidence" value="ECO:0007669"/>
    <property type="project" value="UniProtKB-KW"/>
</dbReference>
<dbReference type="InterPro" id="IPR050611">
    <property type="entry name" value="ABCF"/>
</dbReference>
<keyword evidence="11" id="KW-1185">Reference proteome</keyword>
<accession>A0AAD5SAQ0</accession>
<evidence type="ECO:0000256" key="1">
    <source>
        <dbReference type="ARBA" id="ARBA00004496"/>
    </source>
</evidence>
<evidence type="ECO:0000259" key="9">
    <source>
        <dbReference type="PROSITE" id="PS50893"/>
    </source>
</evidence>
<dbReference type="Pfam" id="PF00005">
    <property type="entry name" value="ABC_tran"/>
    <property type="match status" value="2"/>
</dbReference>
<dbReference type="GO" id="GO:0003746">
    <property type="term" value="F:translation elongation factor activity"/>
    <property type="evidence" value="ECO:0007669"/>
    <property type="project" value="UniProtKB-KW"/>
</dbReference>
<keyword evidence="4" id="KW-0677">Repeat</keyword>
<evidence type="ECO:0000313" key="11">
    <source>
        <dbReference type="Proteomes" id="UP001212841"/>
    </source>
</evidence>
<evidence type="ECO:0000256" key="7">
    <source>
        <dbReference type="ARBA" id="ARBA00022840"/>
    </source>
</evidence>
<dbReference type="Gene3D" id="3.40.50.300">
    <property type="entry name" value="P-loop containing nucleotide triphosphate hydrolases"/>
    <property type="match status" value="2"/>
</dbReference>
<organism evidence="10 11">
    <name type="scientific">Rhizophlyctis rosea</name>
    <dbReference type="NCBI Taxonomy" id="64517"/>
    <lineage>
        <taxon>Eukaryota</taxon>
        <taxon>Fungi</taxon>
        <taxon>Fungi incertae sedis</taxon>
        <taxon>Chytridiomycota</taxon>
        <taxon>Chytridiomycota incertae sedis</taxon>
        <taxon>Chytridiomycetes</taxon>
        <taxon>Rhizophlyctidales</taxon>
        <taxon>Rhizophlyctidaceae</taxon>
        <taxon>Rhizophlyctis</taxon>
    </lineage>
</organism>
<dbReference type="Proteomes" id="UP001212841">
    <property type="component" value="Unassembled WGS sequence"/>
</dbReference>
<keyword evidence="8" id="KW-0648">Protein biosynthesis</keyword>
<dbReference type="SMART" id="SM00382">
    <property type="entry name" value="AAA"/>
    <property type="match status" value="1"/>
</dbReference>
<keyword evidence="3" id="KW-0963">Cytoplasm</keyword>
<keyword evidence="7" id="KW-0067">ATP-binding</keyword>
<dbReference type="AlphaFoldDB" id="A0AAD5SAQ0"/>
<evidence type="ECO:0000256" key="5">
    <source>
        <dbReference type="ARBA" id="ARBA00022741"/>
    </source>
</evidence>